<protein>
    <recommendedName>
        <fullName evidence="4">Impact N-terminal domain-containing protein</fullName>
    </recommendedName>
</protein>
<dbReference type="PANTHER" id="PTHR16301">
    <property type="entry name" value="IMPACT-RELATED"/>
    <property type="match status" value="1"/>
</dbReference>
<keyword evidence="6" id="KW-1185">Reference proteome</keyword>
<evidence type="ECO:0000313" key="5">
    <source>
        <dbReference type="EMBL" id="KAJ3131886.1"/>
    </source>
</evidence>
<gene>
    <name evidence="5" type="ORF">HK100_005916</name>
</gene>
<feature type="domain" description="Impact N-terminal" evidence="4">
    <location>
        <begin position="118"/>
        <end position="220"/>
    </location>
</feature>
<evidence type="ECO:0000256" key="1">
    <source>
        <dbReference type="ARBA" id="ARBA00007665"/>
    </source>
</evidence>
<comment type="similarity">
    <text evidence="1">Belongs to the IMPACT family.</text>
</comment>
<dbReference type="Gene3D" id="3.30.230.30">
    <property type="entry name" value="Impact, N-terminal domain"/>
    <property type="match status" value="1"/>
</dbReference>
<reference evidence="5" key="1">
    <citation type="submission" date="2020-05" db="EMBL/GenBank/DDBJ databases">
        <title>Phylogenomic resolution of chytrid fungi.</title>
        <authorList>
            <person name="Stajich J.E."/>
            <person name="Amses K."/>
            <person name="Simmons R."/>
            <person name="Seto K."/>
            <person name="Myers J."/>
            <person name="Bonds A."/>
            <person name="Quandt C.A."/>
            <person name="Barry K."/>
            <person name="Liu P."/>
            <person name="Grigoriev I."/>
            <person name="Longcore J.E."/>
            <person name="James T.Y."/>
        </authorList>
    </citation>
    <scope>NUCLEOTIDE SEQUENCE</scope>
    <source>
        <strain evidence="5">JEL0513</strain>
    </source>
</reference>
<dbReference type="InterPro" id="IPR020568">
    <property type="entry name" value="Ribosomal_Su5_D2-typ_SF"/>
</dbReference>
<evidence type="ECO:0000259" key="4">
    <source>
        <dbReference type="Pfam" id="PF01205"/>
    </source>
</evidence>
<keyword evidence="2" id="KW-0175">Coiled coil</keyword>
<dbReference type="AlphaFoldDB" id="A0AAD5T639"/>
<dbReference type="GO" id="GO:0140469">
    <property type="term" value="P:GCN2-mediated signaling"/>
    <property type="evidence" value="ECO:0007669"/>
    <property type="project" value="TreeGrafter"/>
</dbReference>
<dbReference type="InterPro" id="IPR001498">
    <property type="entry name" value="Impact_N"/>
</dbReference>
<dbReference type="InterPro" id="IPR036956">
    <property type="entry name" value="Impact_N_sf"/>
</dbReference>
<dbReference type="PANTHER" id="PTHR16301:SF25">
    <property type="entry name" value="PROTEIN IMPACT"/>
    <property type="match status" value="1"/>
</dbReference>
<accession>A0AAD5T639</accession>
<feature type="coiled-coil region" evidence="2">
    <location>
        <begin position="345"/>
        <end position="379"/>
    </location>
</feature>
<sequence length="389" mass="42566">MKRRLTPTTQPSEAELAVSKRQREGLPGSELGNDRSADNSVSNSYNNNAFAHLMQSNTARQKSLAASAPALTAAPAKIVDRLSVFVAHAAHVTSQRDVAALKAFIALPPPTATGTNKNTPFNKHASAPNKQTNFTTATHNITAWRFLVKRTGCSGNNPDDYRVQDGYEDDGETGAGRKLWTAMCELGACDCFVVVSRWYGGTNLGPVRFDHISNVAISALEAAGFINNNNQKLTQPEAQQSLQLQENRQQTAVAPNWKSNLDFERVTRLLKARTASIQGFAKSIALTRVQYMQNSHTIDILSSSTKKARSSSINFEYLPPSDISMTQEKLSHVCNLGQDASELLLDERNGQLAEAKLKLAQLKELISKQEMEIQELSYAVASKSAKKTE</sequence>
<dbReference type="InterPro" id="IPR023582">
    <property type="entry name" value="Impact"/>
</dbReference>
<dbReference type="GO" id="GO:0006446">
    <property type="term" value="P:regulation of translational initiation"/>
    <property type="evidence" value="ECO:0007669"/>
    <property type="project" value="TreeGrafter"/>
</dbReference>
<name>A0AAD5T639_9FUNG</name>
<evidence type="ECO:0000313" key="6">
    <source>
        <dbReference type="Proteomes" id="UP001211907"/>
    </source>
</evidence>
<dbReference type="EMBL" id="JADGJH010000275">
    <property type="protein sequence ID" value="KAJ3131886.1"/>
    <property type="molecule type" value="Genomic_DNA"/>
</dbReference>
<organism evidence="5 6">
    <name type="scientific">Physocladia obscura</name>
    <dbReference type="NCBI Taxonomy" id="109957"/>
    <lineage>
        <taxon>Eukaryota</taxon>
        <taxon>Fungi</taxon>
        <taxon>Fungi incertae sedis</taxon>
        <taxon>Chytridiomycota</taxon>
        <taxon>Chytridiomycota incertae sedis</taxon>
        <taxon>Chytridiomycetes</taxon>
        <taxon>Chytridiales</taxon>
        <taxon>Chytriomycetaceae</taxon>
        <taxon>Physocladia</taxon>
    </lineage>
</organism>
<feature type="compositionally biased region" description="Polar residues" evidence="3">
    <location>
        <begin position="1"/>
        <end position="12"/>
    </location>
</feature>
<proteinExistence type="inferred from homology"/>
<comment type="caution">
    <text evidence="5">The sequence shown here is derived from an EMBL/GenBank/DDBJ whole genome shotgun (WGS) entry which is preliminary data.</text>
</comment>
<dbReference type="SUPFAM" id="SSF54211">
    <property type="entry name" value="Ribosomal protein S5 domain 2-like"/>
    <property type="match status" value="1"/>
</dbReference>
<feature type="region of interest" description="Disordered" evidence="3">
    <location>
        <begin position="1"/>
        <end position="43"/>
    </location>
</feature>
<dbReference type="Pfam" id="PF01205">
    <property type="entry name" value="Impact_N"/>
    <property type="match status" value="1"/>
</dbReference>
<dbReference type="GO" id="GO:0005737">
    <property type="term" value="C:cytoplasm"/>
    <property type="evidence" value="ECO:0007669"/>
    <property type="project" value="TreeGrafter"/>
</dbReference>
<dbReference type="Proteomes" id="UP001211907">
    <property type="component" value="Unassembled WGS sequence"/>
</dbReference>
<evidence type="ECO:0000256" key="2">
    <source>
        <dbReference type="SAM" id="Coils"/>
    </source>
</evidence>
<evidence type="ECO:0000256" key="3">
    <source>
        <dbReference type="SAM" id="MobiDB-lite"/>
    </source>
</evidence>